<evidence type="ECO:0000313" key="3">
    <source>
        <dbReference type="Proteomes" id="UP000272400"/>
    </source>
</evidence>
<accession>A0A3N1CW68</accession>
<dbReference type="Proteomes" id="UP000272400">
    <property type="component" value="Unassembled WGS sequence"/>
</dbReference>
<protein>
    <submittedName>
        <fullName evidence="2">Uncharacterized protein</fullName>
    </submittedName>
</protein>
<feature type="compositionally biased region" description="Basic residues" evidence="1">
    <location>
        <begin position="184"/>
        <end position="195"/>
    </location>
</feature>
<proteinExistence type="predicted"/>
<dbReference type="AlphaFoldDB" id="A0A3N1CW68"/>
<reference evidence="2 3" key="1">
    <citation type="submission" date="2018-11" db="EMBL/GenBank/DDBJ databases">
        <title>Sequencing the genomes of 1000 actinobacteria strains.</title>
        <authorList>
            <person name="Klenk H.-P."/>
        </authorList>
    </citation>
    <scope>NUCLEOTIDE SEQUENCE [LARGE SCALE GENOMIC DNA]</scope>
    <source>
        <strain evidence="2 3">DSM 44254</strain>
    </source>
</reference>
<feature type="compositionally biased region" description="Low complexity" evidence="1">
    <location>
        <begin position="15"/>
        <end position="34"/>
    </location>
</feature>
<dbReference type="EMBL" id="RJKE01000001">
    <property type="protein sequence ID" value="ROO85552.1"/>
    <property type="molecule type" value="Genomic_DNA"/>
</dbReference>
<organism evidence="2 3">
    <name type="scientific">Actinocorallia herbida</name>
    <dbReference type="NCBI Taxonomy" id="58109"/>
    <lineage>
        <taxon>Bacteria</taxon>
        <taxon>Bacillati</taxon>
        <taxon>Actinomycetota</taxon>
        <taxon>Actinomycetes</taxon>
        <taxon>Streptosporangiales</taxon>
        <taxon>Thermomonosporaceae</taxon>
        <taxon>Actinocorallia</taxon>
    </lineage>
</organism>
<name>A0A3N1CW68_9ACTN</name>
<sequence length="242" mass="25635">MEADPDDPRLVLLESASRSRSQEAAPRALRLALRTARDDRWRGAEGGAQKAGRNSPPGGDPVIGARLGGTAHPRAPRSAQRRAGIQRAGPTYAGSACRAGALRWTVVSVLLETAPGVATTGAARPGRSGYTVAAHGRRMPQVPENHTLDHFREWTDGSRANVGVDRPDGAAARRGAAGAAAGGRPRRASAWRHGRPGVLGRRAGSGPRPRQRRGGGPPRAVEMTGAVRGYQRWWTEGRILRS</sequence>
<feature type="compositionally biased region" description="Low complexity" evidence="1">
    <location>
        <begin position="169"/>
        <end position="183"/>
    </location>
</feature>
<comment type="caution">
    <text evidence="2">The sequence shown here is derived from an EMBL/GenBank/DDBJ whole genome shotgun (WGS) entry which is preliminary data.</text>
</comment>
<feature type="region of interest" description="Disordered" evidence="1">
    <location>
        <begin position="158"/>
        <end position="222"/>
    </location>
</feature>
<evidence type="ECO:0000256" key="1">
    <source>
        <dbReference type="SAM" id="MobiDB-lite"/>
    </source>
</evidence>
<gene>
    <name evidence="2" type="ORF">EDD29_3098</name>
</gene>
<keyword evidence="3" id="KW-1185">Reference proteome</keyword>
<evidence type="ECO:0000313" key="2">
    <source>
        <dbReference type="EMBL" id="ROO85552.1"/>
    </source>
</evidence>
<feature type="region of interest" description="Disordered" evidence="1">
    <location>
        <begin position="1"/>
        <end position="92"/>
    </location>
</feature>